<feature type="binding site" evidence="2">
    <location>
        <position position="22"/>
    </location>
    <ligand>
        <name>alpha-D-mannose 1-phosphate</name>
        <dbReference type="ChEBI" id="CHEBI:58409"/>
    </ligand>
</feature>
<dbReference type="GO" id="GO:0009298">
    <property type="term" value="P:GDP-mannose biosynthetic process"/>
    <property type="evidence" value="ECO:0007669"/>
    <property type="project" value="UniProtKB-UniPathway"/>
</dbReference>
<accession>A0A6P8BPZ2</accession>
<evidence type="ECO:0000256" key="4">
    <source>
        <dbReference type="RuleBase" id="RU361118"/>
    </source>
</evidence>
<comment type="function">
    <text evidence="4">Catalyzes the interconversion of mannose-6-phosphate to mannose-1-phosphate, the precursor for the synthesis of GDP-mannose. GDP-mannose is an essential sugar nucleotide for the synthesis of D-mannose-containing cell wall polysaccharides (galactomannans and glucomannans), glycolipids, glycoproteins and the antioxidant L-ascorbate.</text>
</comment>
<dbReference type="GO" id="GO:0006487">
    <property type="term" value="P:protein N-linked glycosylation"/>
    <property type="evidence" value="ECO:0007669"/>
    <property type="project" value="TreeGrafter"/>
</dbReference>
<comment type="cofactor">
    <cofactor evidence="3">
        <name>Mg(2+)</name>
        <dbReference type="ChEBI" id="CHEBI:18420"/>
    </cofactor>
</comment>
<dbReference type="GO" id="GO:0005829">
    <property type="term" value="C:cytosol"/>
    <property type="evidence" value="ECO:0007669"/>
    <property type="project" value="TreeGrafter"/>
</dbReference>
<organism evidence="5 6">
    <name type="scientific">Punica granatum</name>
    <name type="common">Pomegranate</name>
    <dbReference type="NCBI Taxonomy" id="22663"/>
    <lineage>
        <taxon>Eukaryota</taxon>
        <taxon>Viridiplantae</taxon>
        <taxon>Streptophyta</taxon>
        <taxon>Embryophyta</taxon>
        <taxon>Tracheophyta</taxon>
        <taxon>Spermatophyta</taxon>
        <taxon>Magnoliopsida</taxon>
        <taxon>eudicotyledons</taxon>
        <taxon>Gunneridae</taxon>
        <taxon>Pentapetalae</taxon>
        <taxon>rosids</taxon>
        <taxon>malvids</taxon>
        <taxon>Myrtales</taxon>
        <taxon>Lythraceae</taxon>
        <taxon>Punica</taxon>
    </lineage>
</organism>
<dbReference type="EC" id="5.4.2.8" evidence="4"/>
<dbReference type="RefSeq" id="XP_031372400.1">
    <property type="nucleotide sequence ID" value="XM_031516540.1"/>
</dbReference>
<dbReference type="UniPathway" id="UPA00126">
    <property type="reaction ID" value="UER00424"/>
</dbReference>
<keyword evidence="3" id="KW-0460">Magnesium</keyword>
<evidence type="ECO:0000313" key="5">
    <source>
        <dbReference type="Proteomes" id="UP000515151"/>
    </source>
</evidence>
<comment type="similarity">
    <text evidence="4">Belongs to the eukaryotic PMM family.</text>
</comment>
<dbReference type="Proteomes" id="UP000515151">
    <property type="component" value="Chromosome 8"/>
</dbReference>
<evidence type="ECO:0000256" key="3">
    <source>
        <dbReference type="PIRSR" id="PIRSR605002-3"/>
    </source>
</evidence>
<evidence type="ECO:0000313" key="7">
    <source>
        <dbReference type="RefSeq" id="XP_031372400.1"/>
    </source>
</evidence>
<evidence type="ECO:0000256" key="1">
    <source>
        <dbReference type="PIRSR" id="PIRSR605002-1"/>
    </source>
</evidence>
<sequence>MAPRKPDSIAMFDVDGTFTAPRKVATPLMLEFMKELRKSLKLFLGEEKLKWFINLTLRYIANLDIPIKGWQHPRLRISCSVDFYVSMAF</sequence>
<dbReference type="InterPro" id="IPR036412">
    <property type="entry name" value="HAD-like_sf"/>
</dbReference>
<gene>
    <name evidence="6 7" type="primary">LOC116187664</name>
</gene>
<comment type="catalytic activity">
    <reaction evidence="4">
        <text>alpha-D-mannose 1-phosphate = D-mannose 6-phosphate</text>
        <dbReference type="Rhea" id="RHEA:11140"/>
        <dbReference type="ChEBI" id="CHEBI:58409"/>
        <dbReference type="ChEBI" id="CHEBI:58735"/>
        <dbReference type="EC" id="5.4.2.8"/>
    </reaction>
</comment>
<dbReference type="InterPro" id="IPR023214">
    <property type="entry name" value="HAD_sf"/>
</dbReference>
<dbReference type="GO" id="GO:0046872">
    <property type="term" value="F:metal ion binding"/>
    <property type="evidence" value="ECO:0007669"/>
    <property type="project" value="UniProtKB-KW"/>
</dbReference>
<reference evidence="6 7" key="2">
    <citation type="submission" date="2025-04" db="UniProtKB">
        <authorList>
            <consortium name="RefSeq"/>
        </authorList>
    </citation>
    <scope>IDENTIFICATION</scope>
    <source>
        <tissue evidence="6 7">Leaf</tissue>
    </source>
</reference>
<evidence type="ECO:0000313" key="6">
    <source>
        <dbReference type="RefSeq" id="XP_031372399.1"/>
    </source>
</evidence>
<dbReference type="RefSeq" id="XP_031372399.1">
    <property type="nucleotide sequence ID" value="XM_031516539.1"/>
</dbReference>
<dbReference type="PANTHER" id="PTHR10466">
    <property type="entry name" value="PHOSPHOMANNOMUTASE"/>
    <property type="match status" value="1"/>
</dbReference>
<dbReference type="GeneID" id="116187664"/>
<keyword evidence="4" id="KW-0963">Cytoplasm</keyword>
<comment type="subunit">
    <text evidence="4">Homodimer.</text>
</comment>
<comment type="subcellular location">
    <subcellularLocation>
        <location evidence="4">Cytoplasm</location>
    </subcellularLocation>
</comment>
<reference evidence="5" key="1">
    <citation type="journal article" date="2020" name="Plant Biotechnol. J.">
        <title>The pomegranate (Punica granatum L.) draft genome dissects genetic divergence between soft- and hard-seeded cultivars.</title>
        <authorList>
            <person name="Luo X."/>
            <person name="Li H."/>
            <person name="Wu Z."/>
            <person name="Yao W."/>
            <person name="Zhao P."/>
            <person name="Cao D."/>
            <person name="Yu H."/>
            <person name="Li K."/>
            <person name="Poudel K."/>
            <person name="Zhao D."/>
            <person name="Zhang F."/>
            <person name="Xia X."/>
            <person name="Chen L."/>
            <person name="Wang Q."/>
            <person name="Jing D."/>
            <person name="Cao S."/>
        </authorList>
    </citation>
    <scope>NUCLEOTIDE SEQUENCE [LARGE SCALE GENOMIC DNA]</scope>
</reference>
<dbReference type="OrthoDB" id="10264771at2759"/>
<feature type="binding site" evidence="3">
    <location>
        <position position="13"/>
    </location>
    <ligand>
        <name>Mg(2+)</name>
        <dbReference type="ChEBI" id="CHEBI:18420"/>
        <label>1</label>
    </ligand>
</feature>
<dbReference type="GO" id="GO:0006013">
    <property type="term" value="P:mannose metabolic process"/>
    <property type="evidence" value="ECO:0007669"/>
    <property type="project" value="TreeGrafter"/>
</dbReference>
<evidence type="ECO:0000256" key="2">
    <source>
        <dbReference type="PIRSR" id="PIRSR605002-2"/>
    </source>
</evidence>
<keyword evidence="5" id="KW-1185">Reference proteome</keyword>
<feature type="active site" description="Proton donor/acceptor" evidence="1">
    <location>
        <position position="15"/>
    </location>
</feature>
<dbReference type="SUPFAM" id="SSF56784">
    <property type="entry name" value="HAD-like"/>
    <property type="match status" value="1"/>
</dbReference>
<keyword evidence="4" id="KW-0413">Isomerase</keyword>
<dbReference type="InterPro" id="IPR005002">
    <property type="entry name" value="PMM"/>
</dbReference>
<name>A0A6P8BPZ2_PUNGR</name>
<protein>
    <recommendedName>
        <fullName evidence="4">Phosphomannomutase</fullName>
        <ecNumber evidence="4">5.4.2.8</ecNumber>
    </recommendedName>
</protein>
<comment type="pathway">
    <text evidence="4">Nucleotide-sugar biosynthesis; GDP-alpha-D-mannose biosynthesis; alpha-D-mannose 1-phosphate from D-fructose 6-phosphate: step 2/2.</text>
</comment>
<dbReference type="GO" id="GO:0004615">
    <property type="term" value="F:phosphomannomutase activity"/>
    <property type="evidence" value="ECO:0007669"/>
    <property type="project" value="UniProtKB-EC"/>
</dbReference>
<feature type="active site" description="Nucleophile" evidence="1">
    <location>
        <position position="13"/>
    </location>
</feature>
<dbReference type="AlphaFoldDB" id="A0A6P8BPZ2"/>
<feature type="binding site" evidence="3">
    <location>
        <position position="15"/>
    </location>
    <ligand>
        <name>Mg(2+)</name>
        <dbReference type="ChEBI" id="CHEBI:18420"/>
        <label>1</label>
    </ligand>
</feature>
<proteinExistence type="inferred from homology"/>
<dbReference type="Pfam" id="PF03332">
    <property type="entry name" value="PMM"/>
    <property type="match status" value="1"/>
</dbReference>
<dbReference type="Gene3D" id="3.40.50.1000">
    <property type="entry name" value="HAD superfamily/HAD-like"/>
    <property type="match status" value="1"/>
</dbReference>
<dbReference type="PANTHER" id="PTHR10466:SF0">
    <property type="entry name" value="PHOSPHOMANNOMUTASE"/>
    <property type="match status" value="1"/>
</dbReference>
<keyword evidence="3" id="KW-0479">Metal-binding</keyword>